<dbReference type="EMBL" id="CAJNOJ010000183">
    <property type="protein sequence ID" value="CAF1256507.1"/>
    <property type="molecule type" value="Genomic_DNA"/>
</dbReference>
<dbReference type="Proteomes" id="UP000663852">
    <property type="component" value="Unassembled WGS sequence"/>
</dbReference>
<feature type="region of interest" description="Disordered" evidence="1">
    <location>
        <begin position="1"/>
        <end position="24"/>
    </location>
</feature>
<accession>A0A815AJ61</accession>
<protein>
    <submittedName>
        <fullName evidence="2">Uncharacterized protein</fullName>
    </submittedName>
</protein>
<evidence type="ECO:0000256" key="1">
    <source>
        <dbReference type="SAM" id="MobiDB-lite"/>
    </source>
</evidence>
<evidence type="ECO:0000313" key="2">
    <source>
        <dbReference type="EMBL" id="CAF1256507.1"/>
    </source>
</evidence>
<comment type="caution">
    <text evidence="2">The sequence shown here is derived from an EMBL/GenBank/DDBJ whole genome shotgun (WGS) entry which is preliminary data.</text>
</comment>
<evidence type="ECO:0000313" key="3">
    <source>
        <dbReference type="Proteomes" id="UP000663852"/>
    </source>
</evidence>
<dbReference type="AlphaFoldDB" id="A0A815AJ61"/>
<feature type="compositionally biased region" description="Low complexity" evidence="1">
    <location>
        <begin position="12"/>
        <end position="24"/>
    </location>
</feature>
<gene>
    <name evidence="2" type="ORF">EDS130_LOCUS28275</name>
</gene>
<name>A0A815AJ61_ADIRI</name>
<organism evidence="2 3">
    <name type="scientific">Adineta ricciae</name>
    <name type="common">Rotifer</name>
    <dbReference type="NCBI Taxonomy" id="249248"/>
    <lineage>
        <taxon>Eukaryota</taxon>
        <taxon>Metazoa</taxon>
        <taxon>Spiralia</taxon>
        <taxon>Gnathifera</taxon>
        <taxon>Rotifera</taxon>
        <taxon>Eurotatoria</taxon>
        <taxon>Bdelloidea</taxon>
        <taxon>Adinetida</taxon>
        <taxon>Adinetidae</taxon>
        <taxon>Adineta</taxon>
    </lineage>
</organism>
<sequence>MSRKPVKSNVTKSKVAAKPSPPASSAVETQVKVEKFKHDCATENFNLVWLDENYDEMNSNCSVLTAKLSTIIRNLYIFNDVDECIKRINSIRDLDVYLILSNPTEDALAHTHQLGRVKVVFIFDDRNSSNPSWKGQWKKSTRNIQGYQYTLPVHQGNGKVLRRGIQRI</sequence>
<reference evidence="2" key="1">
    <citation type="submission" date="2021-02" db="EMBL/GenBank/DDBJ databases">
        <authorList>
            <person name="Nowell W R."/>
        </authorList>
    </citation>
    <scope>NUCLEOTIDE SEQUENCE</scope>
</reference>
<proteinExistence type="predicted"/>